<comment type="caution">
    <text evidence="2">The sequence shown here is derived from an EMBL/GenBank/DDBJ whole genome shotgun (WGS) entry which is preliminary data.</text>
</comment>
<evidence type="ECO:0000256" key="1">
    <source>
        <dbReference type="SAM" id="Phobius"/>
    </source>
</evidence>
<keyword evidence="3" id="KW-1185">Reference proteome</keyword>
<protein>
    <recommendedName>
        <fullName evidence="4">Flagellar protein FliO/FliZ</fullName>
    </recommendedName>
</protein>
<accession>A0A917JG74</accession>
<reference evidence="2" key="2">
    <citation type="submission" date="2020-09" db="EMBL/GenBank/DDBJ databases">
        <authorList>
            <person name="Sun Q."/>
            <person name="Sedlacek I."/>
        </authorList>
    </citation>
    <scope>NUCLEOTIDE SEQUENCE</scope>
    <source>
        <strain evidence="2">CCM 8433</strain>
    </source>
</reference>
<keyword evidence="1" id="KW-0812">Transmembrane</keyword>
<keyword evidence="1" id="KW-0472">Membrane</keyword>
<dbReference type="EMBL" id="BMDT01000008">
    <property type="protein sequence ID" value="GGI66159.1"/>
    <property type="molecule type" value="Genomic_DNA"/>
</dbReference>
<evidence type="ECO:0008006" key="4">
    <source>
        <dbReference type="Google" id="ProtNLM"/>
    </source>
</evidence>
<dbReference type="AlphaFoldDB" id="A0A917JG74"/>
<sequence length="127" mass="14516">MELFFSVLKMIIFLIVIIYAINWTLKYLNRYTNQSSEVIEVIQRLGVSKSSSIAIVKILDQHYIMSLSENQNQIIKILTAEEVAAYEATLKSPVEPIVPEAFANLVKKSVAQLTKKKEDQKHGNFKE</sequence>
<evidence type="ECO:0000313" key="2">
    <source>
        <dbReference type="EMBL" id="GGI66159.1"/>
    </source>
</evidence>
<dbReference type="Proteomes" id="UP000622610">
    <property type="component" value="Unassembled WGS sequence"/>
</dbReference>
<gene>
    <name evidence="2" type="ORF">GCM10011482_18130</name>
</gene>
<organism evidence="2 3">
    <name type="scientific">Enterococcus alcedinis</name>
    <dbReference type="NCBI Taxonomy" id="1274384"/>
    <lineage>
        <taxon>Bacteria</taxon>
        <taxon>Bacillati</taxon>
        <taxon>Bacillota</taxon>
        <taxon>Bacilli</taxon>
        <taxon>Lactobacillales</taxon>
        <taxon>Enterococcaceae</taxon>
        <taxon>Enterococcus</taxon>
    </lineage>
</organism>
<reference evidence="2" key="1">
    <citation type="journal article" date="2014" name="Int. J. Syst. Evol. Microbiol.">
        <title>Complete genome sequence of Corynebacterium casei LMG S-19264T (=DSM 44701T), isolated from a smear-ripened cheese.</title>
        <authorList>
            <consortium name="US DOE Joint Genome Institute (JGI-PGF)"/>
            <person name="Walter F."/>
            <person name="Albersmeier A."/>
            <person name="Kalinowski J."/>
            <person name="Ruckert C."/>
        </authorList>
    </citation>
    <scope>NUCLEOTIDE SEQUENCE</scope>
    <source>
        <strain evidence="2">CCM 8433</strain>
    </source>
</reference>
<evidence type="ECO:0000313" key="3">
    <source>
        <dbReference type="Proteomes" id="UP000622610"/>
    </source>
</evidence>
<feature type="transmembrane region" description="Helical" evidence="1">
    <location>
        <begin position="6"/>
        <end position="25"/>
    </location>
</feature>
<name>A0A917JG74_9ENTE</name>
<dbReference type="RefSeq" id="WP_188367991.1">
    <property type="nucleotide sequence ID" value="NZ_BMDT01000008.1"/>
</dbReference>
<keyword evidence="1" id="KW-1133">Transmembrane helix</keyword>
<proteinExistence type="predicted"/>